<reference evidence="2" key="1">
    <citation type="submission" date="2021-01" db="EMBL/GenBank/DDBJ databases">
        <authorList>
            <person name="Corre E."/>
            <person name="Pelletier E."/>
            <person name="Niang G."/>
            <person name="Scheremetjew M."/>
            <person name="Finn R."/>
            <person name="Kale V."/>
            <person name="Holt S."/>
            <person name="Cochrane G."/>
            <person name="Meng A."/>
            <person name="Brown T."/>
            <person name="Cohen L."/>
        </authorList>
    </citation>
    <scope>NUCLEOTIDE SEQUENCE</scope>
    <source>
        <strain evidence="2">PLY429</strain>
    </source>
</reference>
<name>A0A7S1T2M1_9CHLO</name>
<accession>A0A7S1T2M1</accession>
<feature type="region of interest" description="Disordered" evidence="1">
    <location>
        <begin position="94"/>
        <end position="126"/>
    </location>
</feature>
<feature type="compositionally biased region" description="Polar residues" evidence="1">
    <location>
        <begin position="99"/>
        <end position="115"/>
    </location>
</feature>
<evidence type="ECO:0008006" key="3">
    <source>
        <dbReference type="Google" id="ProtNLM"/>
    </source>
</evidence>
<dbReference type="AlphaFoldDB" id="A0A7S1T2M1"/>
<gene>
    <name evidence="2" type="ORF">TCHU04912_LOCUS18799</name>
</gene>
<dbReference type="EMBL" id="HBGG01036028">
    <property type="protein sequence ID" value="CAD9216555.1"/>
    <property type="molecule type" value="Transcribed_RNA"/>
</dbReference>
<proteinExistence type="predicted"/>
<protein>
    <recommendedName>
        <fullName evidence="3">C2H2-type domain-containing protein</fullName>
    </recommendedName>
</protein>
<organism evidence="2">
    <name type="scientific">Tetraselmis chuii</name>
    <dbReference type="NCBI Taxonomy" id="63592"/>
    <lineage>
        <taxon>Eukaryota</taxon>
        <taxon>Viridiplantae</taxon>
        <taxon>Chlorophyta</taxon>
        <taxon>core chlorophytes</taxon>
        <taxon>Chlorodendrophyceae</taxon>
        <taxon>Chlorodendrales</taxon>
        <taxon>Chlorodendraceae</taxon>
        <taxon>Tetraselmis</taxon>
    </lineage>
</organism>
<evidence type="ECO:0000256" key="1">
    <source>
        <dbReference type="SAM" id="MobiDB-lite"/>
    </source>
</evidence>
<sequence length="163" mass="17882">MTLINSSLMRLQSHVESCPTAMKLEPGVLENSYGGHQVAASSAPVVKLEQNKLQLGERPILTIIGHCQPTLCSLFVSAPDEKLVLSRARDPALVLPHGGTSSSQRLSRQRGNASFDSAARGGGEESRRTEVRKEYYCHWCSTSLVLSATEFLKHKQLHQRDGD</sequence>
<evidence type="ECO:0000313" key="2">
    <source>
        <dbReference type="EMBL" id="CAD9216555.1"/>
    </source>
</evidence>